<dbReference type="InterPro" id="IPR001296">
    <property type="entry name" value="Glyco_trans_1"/>
</dbReference>
<gene>
    <name evidence="3" type="ORF">UT75_C0001G0094</name>
</gene>
<dbReference type="SUPFAM" id="SSF53756">
    <property type="entry name" value="UDP-Glycosyltransferase/glycogen phosphorylase"/>
    <property type="match status" value="1"/>
</dbReference>
<evidence type="ECO:0000256" key="1">
    <source>
        <dbReference type="ARBA" id="ARBA00022679"/>
    </source>
</evidence>
<proteinExistence type="predicted"/>
<comment type="caution">
    <text evidence="3">The sequence shown here is derived from an EMBL/GenBank/DDBJ whole genome shotgun (WGS) entry which is preliminary data.</text>
</comment>
<dbReference type="PANTHER" id="PTHR46401:SF2">
    <property type="entry name" value="GLYCOSYLTRANSFERASE WBBK-RELATED"/>
    <property type="match status" value="1"/>
</dbReference>
<protein>
    <recommendedName>
        <fullName evidence="2">Glycosyl transferase family 1 domain-containing protein</fullName>
    </recommendedName>
</protein>
<keyword evidence="1" id="KW-0808">Transferase</keyword>
<dbReference type="AlphaFoldDB" id="A0A0G0T274"/>
<dbReference type="Gene3D" id="3.40.50.2000">
    <property type="entry name" value="Glycogen Phosphorylase B"/>
    <property type="match status" value="1"/>
</dbReference>
<dbReference type="EMBL" id="LBXZ01000001">
    <property type="protein sequence ID" value="KKR41190.1"/>
    <property type="molecule type" value="Genomic_DNA"/>
</dbReference>
<dbReference type="CDD" id="cd03809">
    <property type="entry name" value="GT4_MtfB-like"/>
    <property type="match status" value="1"/>
</dbReference>
<dbReference type="Proteomes" id="UP000034072">
    <property type="component" value="Unassembled WGS sequence"/>
</dbReference>
<evidence type="ECO:0000313" key="3">
    <source>
        <dbReference type="EMBL" id="KKR41190.1"/>
    </source>
</evidence>
<dbReference type="Pfam" id="PF00534">
    <property type="entry name" value="Glycos_transf_1"/>
    <property type="match status" value="1"/>
</dbReference>
<accession>A0A0G0T274</accession>
<organism evidence="3">
    <name type="scientific">Candidatus Yanofskybacteria bacterium GW2011_GWE2_40_11</name>
    <dbReference type="NCBI Taxonomy" id="1619033"/>
    <lineage>
        <taxon>Bacteria</taxon>
        <taxon>Candidatus Yanofskyibacteriota</taxon>
    </lineage>
</organism>
<sequence length="368" mass="42847">MLKIGIECENLEDAKSRWGVGHVVLNLLKEYEKNIEWHKEFKLYLYFNQFIPDDEVLKNPIFVKRIVGWKSLKSFNIFYHILMPVKAMLDGVDRMFFPAYMMPPLYLGKAVVILTNDVYYEYKQGTLPFKYRLAYGMFTNWAAKFAYKIMAISGASKDEVARLYKIKPNKIFVSRLGSHRAREVAQDFKSNSLYILYVGQMFARRHAKETILAFSQIAPKYPDLRLILVGRDKYPRPIIQSMVKEMNNRFGRERINYRDYVADDEISRLYSSAELVVYVSESEAFGLPPVEAASYGVPVVVMDNALNHELFNDAAFFAANGTSEKIADAIDRGLKDEQKRKYCKDRYKELIPRLSWSSFAKSFFENVK</sequence>
<dbReference type="PANTHER" id="PTHR46401">
    <property type="entry name" value="GLYCOSYLTRANSFERASE WBBK-RELATED"/>
    <property type="match status" value="1"/>
</dbReference>
<reference evidence="3" key="1">
    <citation type="journal article" date="2015" name="Nature">
        <title>rRNA introns, odd ribosomes, and small enigmatic genomes across a large radiation of phyla.</title>
        <authorList>
            <person name="Brown C.T."/>
            <person name="Hug L.A."/>
            <person name="Thomas B.C."/>
            <person name="Sharon I."/>
            <person name="Castelle C.J."/>
            <person name="Singh A."/>
            <person name="Wilkins M.J."/>
            <person name="Williams K.H."/>
            <person name="Banfield J.F."/>
        </authorList>
    </citation>
    <scope>NUCLEOTIDE SEQUENCE [LARGE SCALE GENOMIC DNA]</scope>
</reference>
<dbReference type="GO" id="GO:0016757">
    <property type="term" value="F:glycosyltransferase activity"/>
    <property type="evidence" value="ECO:0007669"/>
    <property type="project" value="InterPro"/>
</dbReference>
<evidence type="ECO:0000259" key="2">
    <source>
        <dbReference type="Pfam" id="PF00534"/>
    </source>
</evidence>
<name>A0A0G0T274_9BACT</name>
<feature type="domain" description="Glycosyl transferase family 1" evidence="2">
    <location>
        <begin position="187"/>
        <end position="347"/>
    </location>
</feature>